<evidence type="ECO:0000256" key="14">
    <source>
        <dbReference type="ARBA" id="ARBA00077930"/>
    </source>
</evidence>
<dbReference type="Gene3D" id="2.40.50.700">
    <property type="match status" value="1"/>
</dbReference>
<evidence type="ECO:0000256" key="12">
    <source>
        <dbReference type="ARBA" id="ARBA00022884"/>
    </source>
</evidence>
<evidence type="ECO:0000256" key="6">
    <source>
        <dbReference type="ARBA" id="ARBA00022552"/>
    </source>
</evidence>
<keyword evidence="12" id="KW-0694">RNA-binding</keyword>
<proteinExistence type="inferred from homology"/>
<dbReference type="GO" id="GO:0000177">
    <property type="term" value="C:cytoplasmic exosome (RNase complex)"/>
    <property type="evidence" value="ECO:0007669"/>
    <property type="project" value="EnsemblFungi"/>
</dbReference>
<reference evidence="22" key="2">
    <citation type="journal article" date="2019" name="bioRxiv">
        <title>Genomics, evolutionary history and diagnostics of the Alternaria alternata species group including apple and Asian pear pathotypes.</title>
        <authorList>
            <person name="Armitage A.D."/>
            <person name="Cockerton H.M."/>
            <person name="Sreenivasaprasad S."/>
            <person name="Woodhall J.W."/>
            <person name="Lane C.R."/>
            <person name="Harrison R.J."/>
            <person name="Clarkson J.P."/>
        </authorList>
    </citation>
    <scope>NUCLEOTIDE SEQUENCE [LARGE SCALE GENOMIC DNA]</scope>
    <source>
        <strain evidence="22">FERA 1177</strain>
    </source>
</reference>
<reference evidence="20" key="3">
    <citation type="journal article" date="2019" name="J. ISSAAS">
        <title>Genomics, evolutionary history and diagnostics of the Alternaria alternata species group including apple and Asian pear pathotypes.</title>
        <authorList>
            <person name="Armitage A.D."/>
            <person name="Cockerton H.M."/>
            <person name="Sreenivasaprasad S."/>
            <person name="Woodhall J."/>
            <person name="Lane C."/>
            <person name="Harrison R.J."/>
            <person name="Clarkson J.P."/>
        </authorList>
    </citation>
    <scope>NUCLEOTIDE SEQUENCE</scope>
    <source>
        <strain evidence="20">FERA 1177</strain>
    </source>
</reference>
<dbReference type="PANTHER" id="PTHR23355:SF35">
    <property type="entry name" value="EXOSOME COMPLEX EXONUCLEASE RRP44"/>
    <property type="match status" value="1"/>
</dbReference>
<keyword evidence="21" id="KW-1185">Reference proteome</keyword>
<dbReference type="GO" id="GO:0043628">
    <property type="term" value="P:regulatory ncRNA 3'-end processing"/>
    <property type="evidence" value="ECO:0007669"/>
    <property type="project" value="EnsemblFungi"/>
</dbReference>
<evidence type="ECO:0000256" key="16">
    <source>
        <dbReference type="RuleBase" id="RU003901"/>
    </source>
</evidence>
<dbReference type="VEuPathDB" id="FungiDB:CC77DRAFT_932769"/>
<dbReference type="InterPro" id="IPR029060">
    <property type="entry name" value="PIN-like_dom_sf"/>
</dbReference>
<keyword evidence="10" id="KW-0271">Exosome</keyword>
<keyword evidence="5" id="KW-0963">Cytoplasm</keyword>
<dbReference type="Gene3D" id="2.40.50.690">
    <property type="match status" value="1"/>
</dbReference>
<evidence type="ECO:0000256" key="11">
    <source>
        <dbReference type="ARBA" id="ARBA00022839"/>
    </source>
</evidence>
<dbReference type="PANTHER" id="PTHR23355">
    <property type="entry name" value="RIBONUCLEASE"/>
    <property type="match status" value="1"/>
</dbReference>
<dbReference type="GO" id="GO:0000049">
    <property type="term" value="F:tRNA binding"/>
    <property type="evidence" value="ECO:0007669"/>
    <property type="project" value="EnsemblFungi"/>
</dbReference>
<dbReference type="Pfam" id="PF17215">
    <property type="entry name" value="Rrp44_S1"/>
    <property type="match status" value="1"/>
</dbReference>
<evidence type="ECO:0000256" key="9">
    <source>
        <dbReference type="ARBA" id="ARBA00022801"/>
    </source>
</evidence>
<evidence type="ECO:0000256" key="1">
    <source>
        <dbReference type="ARBA" id="ARBA00001946"/>
    </source>
</evidence>
<dbReference type="Pfam" id="PF17216">
    <property type="entry name" value="Rrp44_CSD1"/>
    <property type="match status" value="1"/>
</dbReference>
<evidence type="ECO:0000259" key="18">
    <source>
        <dbReference type="SMART" id="SM00955"/>
    </source>
</evidence>
<organism evidence="19 21">
    <name type="scientific">Alternaria alternata</name>
    <name type="common">Alternaria rot fungus</name>
    <name type="synonym">Torula alternata</name>
    <dbReference type="NCBI Taxonomy" id="5599"/>
    <lineage>
        <taxon>Eukaryota</taxon>
        <taxon>Fungi</taxon>
        <taxon>Dikarya</taxon>
        <taxon>Ascomycota</taxon>
        <taxon>Pezizomycotina</taxon>
        <taxon>Dothideomycetes</taxon>
        <taxon>Pleosporomycetidae</taxon>
        <taxon>Pleosporales</taxon>
        <taxon>Pleosporineae</taxon>
        <taxon>Pleosporaceae</taxon>
        <taxon>Alternaria</taxon>
        <taxon>Alternaria sect. Alternaria</taxon>
        <taxon>Alternaria alternata complex</taxon>
    </lineage>
</organism>
<dbReference type="GO" id="GO:0000176">
    <property type="term" value="C:nuclear exosome (RNase complex)"/>
    <property type="evidence" value="ECO:0007669"/>
    <property type="project" value="EnsemblFungi"/>
</dbReference>
<comment type="cofactor">
    <cofactor evidence="1">
        <name>Mg(2+)</name>
        <dbReference type="ChEBI" id="CHEBI:18420"/>
    </cofactor>
</comment>
<dbReference type="CDD" id="cd09862">
    <property type="entry name" value="PIN_Rrp44-like"/>
    <property type="match status" value="1"/>
</dbReference>
<dbReference type="AlphaFoldDB" id="A0A177DR86"/>
<name>A0A177DR86_ALTAL</name>
<evidence type="ECO:0000256" key="10">
    <source>
        <dbReference type="ARBA" id="ARBA00022835"/>
    </source>
</evidence>
<keyword evidence="13" id="KW-0539">Nucleus</keyword>
<evidence type="ECO:0000313" key="22">
    <source>
        <dbReference type="Proteomes" id="UP000291422"/>
    </source>
</evidence>
<dbReference type="Gene3D" id="3.40.50.1010">
    <property type="entry name" value="5'-nuclease"/>
    <property type="match status" value="1"/>
</dbReference>
<accession>A0A177DR86</accession>
<dbReference type="FunFam" id="3.40.50.1010:FF:000010">
    <property type="entry name" value="Exosome complex exonuclease DIS3"/>
    <property type="match status" value="1"/>
</dbReference>
<dbReference type="OMA" id="GQVMRNN"/>
<dbReference type="GO" id="GO:0004521">
    <property type="term" value="F:RNA endonuclease activity"/>
    <property type="evidence" value="ECO:0007669"/>
    <property type="project" value="EnsemblFungi"/>
</dbReference>
<dbReference type="GO" id="GO:0070651">
    <property type="term" value="P:nonfunctional rRNA decay"/>
    <property type="evidence" value="ECO:0007669"/>
    <property type="project" value="EnsemblFungi"/>
</dbReference>
<reference evidence="19 21" key="1">
    <citation type="submission" date="2016-05" db="EMBL/GenBank/DDBJ databases">
        <title>Comparative analysis of secretome profiles of manganese(II)-oxidizing ascomycete fungi.</title>
        <authorList>
            <consortium name="DOE Joint Genome Institute"/>
            <person name="Zeiner C.A."/>
            <person name="Purvine S.O."/>
            <person name="Zink E.M."/>
            <person name="Wu S."/>
            <person name="Pasa-Tolic L."/>
            <person name="Chaput D.L."/>
            <person name="Haridas S."/>
            <person name="Grigoriev I.V."/>
            <person name="Santelli C.M."/>
            <person name="Hansel C.M."/>
        </authorList>
    </citation>
    <scope>NUCLEOTIDE SEQUENCE [LARGE SCALE GENOMIC DNA]</scope>
    <source>
        <strain evidence="19 21">SRC1lrK2f</strain>
    </source>
</reference>
<dbReference type="RefSeq" id="XP_018387448.1">
    <property type="nucleotide sequence ID" value="XM_018534276.1"/>
</dbReference>
<dbReference type="GO" id="GO:0000467">
    <property type="term" value="P:exonucleolytic trimming to generate mature 3'-end of 5.8S rRNA from tricistronic rRNA transcript (SSU-rRNA, 5.8S rRNA, LSU-rRNA)"/>
    <property type="evidence" value="ECO:0007669"/>
    <property type="project" value="EnsemblFungi"/>
</dbReference>
<sequence>MEYFSLKRSTAADRGETNLSSKVYVRSTKSGKVQKIVRELYLRQDIPCSSNLCRACLEIAPTDYSKKVAPFVLSDTPAGSKDFPSGQYLIPDTNAFLTGMDLFEVETAFHDVIVLQTVLEEVKNRSLPLYHRLISLTKNEGKRFYVFFNEFRQETYVAREAGETINDRNDRAVRKAVQWYNDHITQAVKARSKTQTRIPTVVMITDDRDNLRKAKAEKVPGKTLSDFVSGLENSDELLDMISAAQEQREVRSKKPEIFYSEHYTVSKMMTGVKAGTLHQGIFNVSPYNYLEGSVHVPAFDKSLLILGRENSNRAVSGDVVVVEVLPQDQWKAPSTKIIEEETVNKNDNAEAEEGENVIPERERRALQEEVKRVHGQSTEGRPQPTARVVGVIKRNWRQYVGHIDRDSVRSSSKSSRQQQTVFLVPMDKRIPKIRIRTRQAGELLGQRVLATIDSWDKDSRYPVGHFVRSLGELESKGAETEALLLEWDVQYKPFPKTVLDCLPAEGHDWKVPASLEDPGWKGRKDLRDLLVCSIDPVGCVDIDDALHAHKLPNGNYQVGVHIADVSHFVKPNNAMDKEASQRGTTVYLVDKRIDMLPMLLGTDLCSLKPYVERYAFSVIWEVTEDADIVSSYFTKSVIRSREAFSYEQAQIRIDDKSQQDDLTNGMRTLLMLSKKLKQKRMDAGALNLSSPEVKVRTESETSDPADVQTKKHLDTNSLVEEFMLLANISVAAKNYEAFPQTALLRRHAAPPKTNFEELDNQLKVKKGMELKTDSSKALADSLDKCVDPNDPFFNTLVRIMATRCMMSAEYFCAGTQAYPEFRHYGLASEIYTHFTSPIRRYADLEAHRQLAAAIEYEQLDPSLQSKAKLEAVCKNINVRHRNAQMAGRASIEYYVGQALKGKDINEEGFIMKIFSNGFVVFVPRFGIESLIRLRDLATPEPEADFDAENYVLSIKGDVKRTIELFEKVTVRITDELEESTGKRKVRLSLV</sequence>
<evidence type="ECO:0000256" key="5">
    <source>
        <dbReference type="ARBA" id="ARBA00022490"/>
    </source>
</evidence>
<dbReference type="EMBL" id="KV441475">
    <property type="protein sequence ID" value="OAG22027.1"/>
    <property type="molecule type" value="Genomic_DNA"/>
</dbReference>
<evidence type="ECO:0000313" key="19">
    <source>
        <dbReference type="EMBL" id="OAG22027.1"/>
    </source>
</evidence>
<evidence type="ECO:0000256" key="8">
    <source>
        <dbReference type="ARBA" id="ARBA00022759"/>
    </source>
</evidence>
<feature type="domain" description="RNB" evidence="18">
    <location>
        <begin position="523"/>
        <end position="856"/>
    </location>
</feature>
<dbReference type="GO" id="GO:0071035">
    <property type="term" value="P:nuclear polyadenylation-dependent rRNA catabolic process"/>
    <property type="evidence" value="ECO:0007669"/>
    <property type="project" value="EnsemblFungi"/>
</dbReference>
<keyword evidence="11 20" id="KW-0269">Exonuclease</keyword>
<keyword evidence="8" id="KW-0255">Endonuclease</keyword>
<evidence type="ECO:0000256" key="3">
    <source>
        <dbReference type="ARBA" id="ARBA00004604"/>
    </source>
</evidence>
<dbReference type="EMBL" id="PDXD01000001">
    <property type="protein sequence ID" value="RYN84617.1"/>
    <property type="molecule type" value="Genomic_DNA"/>
</dbReference>
<dbReference type="Gene3D" id="2.40.50.140">
    <property type="entry name" value="Nucleic acid-binding proteins"/>
    <property type="match status" value="1"/>
</dbReference>
<dbReference type="FunFam" id="2.40.50.700:FF:000001">
    <property type="entry name" value="Exosome complex exonuclease exoribonuclease (Rrp44)"/>
    <property type="match status" value="1"/>
</dbReference>
<dbReference type="Pfam" id="PF17849">
    <property type="entry name" value="OB_Dis3"/>
    <property type="match status" value="1"/>
</dbReference>
<keyword evidence="9" id="KW-0378">Hydrolase</keyword>
<dbReference type="GeneID" id="29119870"/>
<dbReference type="KEGG" id="aalt:CC77DRAFT_932769"/>
<evidence type="ECO:0000313" key="21">
    <source>
        <dbReference type="Proteomes" id="UP000077248"/>
    </source>
</evidence>
<dbReference type="SUPFAM" id="SSF50249">
    <property type="entry name" value="Nucleic acid-binding proteins"/>
    <property type="match status" value="3"/>
</dbReference>
<dbReference type="Proteomes" id="UP000077248">
    <property type="component" value="Unassembled WGS sequence"/>
</dbReference>
<dbReference type="SUPFAM" id="SSF88723">
    <property type="entry name" value="PIN domain-like"/>
    <property type="match status" value="1"/>
</dbReference>
<gene>
    <name evidence="20" type="ORF">AA0117_g159</name>
    <name evidence="19" type="ORF">CC77DRAFT_932769</name>
</gene>
<dbReference type="InterPro" id="IPR033770">
    <property type="entry name" value="RRP44_S1"/>
</dbReference>
<evidence type="ECO:0000256" key="4">
    <source>
        <dbReference type="ARBA" id="ARBA00005785"/>
    </source>
</evidence>
<dbReference type="InterPro" id="IPR022966">
    <property type="entry name" value="RNase_II/R_CS"/>
</dbReference>
<keyword evidence="7" id="KW-0540">Nuclease</keyword>
<dbReference type="STRING" id="5599.A0A177DR86"/>
<dbReference type="Pfam" id="PF13638">
    <property type="entry name" value="PIN_4"/>
    <property type="match status" value="1"/>
</dbReference>
<dbReference type="Pfam" id="PF00773">
    <property type="entry name" value="RNB"/>
    <property type="match status" value="1"/>
</dbReference>
<evidence type="ECO:0000256" key="13">
    <source>
        <dbReference type="ARBA" id="ARBA00023242"/>
    </source>
</evidence>
<dbReference type="PROSITE" id="PS01175">
    <property type="entry name" value="RIBONUCLEASE_II"/>
    <property type="match status" value="1"/>
</dbReference>
<dbReference type="InterPro" id="IPR033771">
    <property type="entry name" value="Rrp44_CSD1"/>
</dbReference>
<dbReference type="InterPro" id="IPR001900">
    <property type="entry name" value="RNase_II/R"/>
</dbReference>
<dbReference type="InterPro" id="IPR002716">
    <property type="entry name" value="PIN_dom"/>
</dbReference>
<dbReference type="GO" id="GO:0006397">
    <property type="term" value="P:mRNA processing"/>
    <property type="evidence" value="ECO:0007669"/>
    <property type="project" value="EnsemblFungi"/>
</dbReference>
<dbReference type="GO" id="GO:0000175">
    <property type="term" value="F:3'-5'-RNA exonuclease activity"/>
    <property type="evidence" value="ECO:0007669"/>
    <property type="project" value="EnsemblFungi"/>
</dbReference>
<dbReference type="GO" id="GO:0071038">
    <property type="term" value="P:TRAMP-dependent tRNA surveillance pathway"/>
    <property type="evidence" value="ECO:0007669"/>
    <property type="project" value="EnsemblFungi"/>
</dbReference>
<feature type="domain" description="PIN" evidence="17">
    <location>
        <begin position="87"/>
        <end position="212"/>
    </location>
</feature>
<dbReference type="InterPro" id="IPR012340">
    <property type="entry name" value="NA-bd_OB-fold"/>
</dbReference>
<evidence type="ECO:0000313" key="20">
    <source>
        <dbReference type="EMBL" id="RYN84617.1"/>
    </source>
</evidence>
<keyword evidence="6" id="KW-0698">rRNA processing</keyword>
<comment type="similarity">
    <text evidence="4 16">Belongs to the RNR ribonuclease family.</text>
</comment>
<evidence type="ECO:0000256" key="15">
    <source>
        <dbReference type="ARBA" id="ARBA00081547"/>
    </source>
</evidence>
<dbReference type="GO" id="GO:0005730">
    <property type="term" value="C:nucleolus"/>
    <property type="evidence" value="ECO:0007669"/>
    <property type="project" value="UniProtKB-SubCell"/>
</dbReference>
<dbReference type="InterPro" id="IPR050180">
    <property type="entry name" value="RNR_Ribonuclease"/>
</dbReference>
<evidence type="ECO:0000259" key="17">
    <source>
        <dbReference type="SMART" id="SM00670"/>
    </source>
</evidence>
<evidence type="ECO:0000256" key="2">
    <source>
        <dbReference type="ARBA" id="ARBA00004496"/>
    </source>
</evidence>
<dbReference type="SMART" id="SM00670">
    <property type="entry name" value="PINc"/>
    <property type="match status" value="1"/>
</dbReference>
<dbReference type="SMART" id="SM00955">
    <property type="entry name" value="RNB"/>
    <property type="match status" value="1"/>
</dbReference>
<comment type="subcellular location">
    <subcellularLocation>
        <location evidence="2">Cytoplasm</location>
    </subcellularLocation>
    <subcellularLocation>
        <location evidence="3">Nucleus</location>
        <location evidence="3">Nucleolus</location>
    </subcellularLocation>
</comment>
<dbReference type="GO" id="GO:0071039">
    <property type="term" value="P:nuclear polyadenylation-dependent CUT catabolic process"/>
    <property type="evidence" value="ECO:0007669"/>
    <property type="project" value="EnsemblFungi"/>
</dbReference>
<dbReference type="InterPro" id="IPR041505">
    <property type="entry name" value="Dis3_CSD2"/>
</dbReference>
<dbReference type="Proteomes" id="UP000291422">
    <property type="component" value="Unassembled WGS sequence"/>
</dbReference>
<dbReference type="FunFam" id="2.40.50.690:FF:000005">
    <property type="entry name" value="Exosome complex exonuclease dis3"/>
    <property type="match status" value="1"/>
</dbReference>
<dbReference type="GO" id="GO:0071031">
    <property type="term" value="P:nuclear mRNA surveillance of mRNA 3'-end processing"/>
    <property type="evidence" value="ECO:0007669"/>
    <property type="project" value="TreeGrafter"/>
</dbReference>
<protein>
    <recommendedName>
        <fullName evidence="15">Chromosome disjunction protein 3</fullName>
    </recommendedName>
    <alternativeName>
        <fullName evidence="14">Ribosomal RNA-processing protein 44</fullName>
    </alternativeName>
</protein>
<evidence type="ECO:0000256" key="7">
    <source>
        <dbReference type="ARBA" id="ARBA00022722"/>
    </source>
</evidence>